<reference evidence="2" key="1">
    <citation type="submission" date="2020-08" db="EMBL/GenBank/DDBJ databases">
        <title>Genome public.</title>
        <authorList>
            <person name="Liu C."/>
            <person name="Sun Q."/>
        </authorList>
    </citation>
    <scope>NUCLEOTIDE SEQUENCE</scope>
    <source>
        <strain evidence="2">BX1005</strain>
    </source>
</reference>
<comment type="caution">
    <text evidence="2">The sequence shown here is derived from an EMBL/GenBank/DDBJ whole genome shotgun (WGS) entry which is preliminary data.</text>
</comment>
<feature type="domain" description="DNA/pantothenate metabolism flavoprotein C-terminal" evidence="1">
    <location>
        <begin position="144"/>
        <end position="247"/>
    </location>
</feature>
<feature type="domain" description="DNA/pantothenate metabolism flavoprotein C-terminal" evidence="1">
    <location>
        <begin position="7"/>
        <end position="108"/>
    </location>
</feature>
<dbReference type="RefSeq" id="WP_186866743.1">
    <property type="nucleotide sequence ID" value="NZ_JACOPH010000004.1"/>
</dbReference>
<dbReference type="SUPFAM" id="SSF102645">
    <property type="entry name" value="CoaB-like"/>
    <property type="match status" value="1"/>
</dbReference>
<dbReference type="EMBL" id="JACOPH010000004">
    <property type="protein sequence ID" value="MBC5713963.1"/>
    <property type="molecule type" value="Genomic_DNA"/>
</dbReference>
<evidence type="ECO:0000313" key="3">
    <source>
        <dbReference type="Proteomes" id="UP000606720"/>
    </source>
</evidence>
<sequence>MKESMINVIVTAGGTSEPIDNVRRIANTGTGRLGSLIAEELAADAMVGHIFYVCAKDSFRPVSEKAVCVEIESVSDLQAAVTELMEKNEIHGIIHSMAVSDYTVRSVTTVESLVDFLANDTTNDMKEKILKGMDQTDIRSGGGKLSSQMKSPLLLLEPTPKIISMFRKMAPQAVIVGFKLLSNVSKENLFDTAYRLLIKNDCDYVLANDAKEIDADHHHAYLLDREKNSQTFDTKTEIAKGIADIVLREVKRK</sequence>
<name>A0A923RST5_9FIRM</name>
<dbReference type="AlphaFoldDB" id="A0A923RST5"/>
<dbReference type="Pfam" id="PF04127">
    <property type="entry name" value="DFP"/>
    <property type="match status" value="2"/>
</dbReference>
<dbReference type="InterPro" id="IPR035929">
    <property type="entry name" value="CoaB-like_sf"/>
</dbReference>
<accession>A0A923RST5</accession>
<dbReference type="GO" id="GO:0003824">
    <property type="term" value="F:catalytic activity"/>
    <property type="evidence" value="ECO:0007669"/>
    <property type="project" value="UniProtKB-ARBA"/>
</dbReference>
<dbReference type="Proteomes" id="UP000606720">
    <property type="component" value="Unassembled WGS sequence"/>
</dbReference>
<dbReference type="GO" id="GO:0015937">
    <property type="term" value="P:coenzyme A biosynthetic process"/>
    <property type="evidence" value="ECO:0007669"/>
    <property type="project" value="UniProtKB-ARBA"/>
</dbReference>
<proteinExistence type="predicted"/>
<dbReference type="Gene3D" id="3.40.50.10300">
    <property type="entry name" value="CoaB-like"/>
    <property type="match status" value="1"/>
</dbReference>
<gene>
    <name evidence="2" type="ORF">H8S17_07015</name>
</gene>
<evidence type="ECO:0000259" key="1">
    <source>
        <dbReference type="Pfam" id="PF04127"/>
    </source>
</evidence>
<protein>
    <submittedName>
        <fullName evidence="2">Phosphopantothenoylcysteine synthase</fullName>
    </submittedName>
</protein>
<evidence type="ECO:0000313" key="2">
    <source>
        <dbReference type="EMBL" id="MBC5713963.1"/>
    </source>
</evidence>
<organism evidence="2 3">
    <name type="scientific">Roseburia zhanii</name>
    <dbReference type="NCBI Taxonomy" id="2763064"/>
    <lineage>
        <taxon>Bacteria</taxon>
        <taxon>Bacillati</taxon>
        <taxon>Bacillota</taxon>
        <taxon>Clostridia</taxon>
        <taxon>Lachnospirales</taxon>
        <taxon>Lachnospiraceae</taxon>
        <taxon>Roseburia</taxon>
    </lineage>
</organism>
<dbReference type="InterPro" id="IPR007085">
    <property type="entry name" value="DNA/pantothenate-metab_flavo_C"/>
</dbReference>
<keyword evidence="3" id="KW-1185">Reference proteome</keyword>